<dbReference type="EMBL" id="JAUSSU010000024">
    <property type="protein sequence ID" value="MDQ0116726.1"/>
    <property type="molecule type" value="Genomic_DNA"/>
</dbReference>
<evidence type="ECO:0000256" key="4">
    <source>
        <dbReference type="ARBA" id="ARBA00022989"/>
    </source>
</evidence>
<feature type="transmembrane region" description="Helical" evidence="6">
    <location>
        <begin position="20"/>
        <end position="41"/>
    </location>
</feature>
<dbReference type="PANTHER" id="PTHR40077:SF1">
    <property type="entry name" value="MEMBRANE PROTEIN"/>
    <property type="match status" value="1"/>
</dbReference>
<reference evidence="8 9" key="1">
    <citation type="submission" date="2023-07" db="EMBL/GenBank/DDBJ databases">
        <title>Sorghum-associated microbial communities from plants grown in Nebraska, USA.</title>
        <authorList>
            <person name="Schachtman D."/>
        </authorList>
    </citation>
    <scope>NUCLEOTIDE SEQUENCE [LARGE SCALE GENOMIC DNA]</scope>
    <source>
        <strain evidence="8 9">CC482</strain>
    </source>
</reference>
<evidence type="ECO:0000313" key="8">
    <source>
        <dbReference type="EMBL" id="MDQ0116726.1"/>
    </source>
</evidence>
<evidence type="ECO:0000256" key="1">
    <source>
        <dbReference type="ARBA" id="ARBA00004651"/>
    </source>
</evidence>
<name>A0ABT9UCL8_PAEHA</name>
<keyword evidence="2" id="KW-1003">Cell membrane</keyword>
<gene>
    <name evidence="8" type="ORF">J2T15_006208</name>
</gene>
<dbReference type="NCBIfam" id="TIGR03954">
    <property type="entry name" value="integ_memb_HG"/>
    <property type="match status" value="1"/>
</dbReference>
<keyword evidence="4 6" id="KW-1133">Transmembrane helix</keyword>
<feature type="transmembrane region" description="Helical" evidence="6">
    <location>
        <begin position="48"/>
        <end position="66"/>
    </location>
</feature>
<evidence type="ECO:0000256" key="2">
    <source>
        <dbReference type="ARBA" id="ARBA00022475"/>
    </source>
</evidence>
<keyword evidence="9" id="KW-1185">Reference proteome</keyword>
<keyword evidence="5 6" id="KW-0472">Membrane</keyword>
<evidence type="ECO:0000313" key="9">
    <source>
        <dbReference type="Proteomes" id="UP001229346"/>
    </source>
</evidence>
<evidence type="ECO:0000256" key="6">
    <source>
        <dbReference type="SAM" id="Phobius"/>
    </source>
</evidence>
<proteinExistence type="predicted"/>
<dbReference type="Proteomes" id="UP001229346">
    <property type="component" value="Unassembled WGS sequence"/>
</dbReference>
<evidence type="ECO:0000256" key="3">
    <source>
        <dbReference type="ARBA" id="ARBA00022692"/>
    </source>
</evidence>
<feature type="domain" description="DUF3817" evidence="7">
    <location>
        <begin position="2"/>
        <end position="72"/>
    </location>
</feature>
<evidence type="ECO:0000259" key="7">
    <source>
        <dbReference type="Pfam" id="PF12823"/>
    </source>
</evidence>
<comment type="subcellular location">
    <subcellularLocation>
        <location evidence="1">Cell membrane</location>
        <topology evidence="1">Multi-pass membrane protein</topology>
    </subcellularLocation>
</comment>
<evidence type="ECO:0000256" key="5">
    <source>
        <dbReference type="ARBA" id="ARBA00023136"/>
    </source>
</evidence>
<keyword evidence="3 6" id="KW-0812">Transmembrane</keyword>
<dbReference type="PANTHER" id="PTHR40077">
    <property type="entry name" value="MEMBRANE PROTEIN-RELATED"/>
    <property type="match status" value="1"/>
</dbReference>
<protein>
    <submittedName>
        <fullName evidence="8">Integral membrane protein</fullName>
    </submittedName>
</protein>
<accession>A0ABT9UCL8</accession>
<sequence length="76" mass="8656">MLLLIAMPLKYWAELPQMVTIVGGLHGLLFTLYGFALLHVWIKHRWSFLKVLAAFIAAFVPFGTFVSDAKLLRNHT</sequence>
<organism evidence="8 9">
    <name type="scientific">Paenibacillus harenae</name>
    <dbReference type="NCBI Taxonomy" id="306543"/>
    <lineage>
        <taxon>Bacteria</taxon>
        <taxon>Bacillati</taxon>
        <taxon>Bacillota</taxon>
        <taxon>Bacilli</taxon>
        <taxon>Bacillales</taxon>
        <taxon>Paenibacillaceae</taxon>
        <taxon>Paenibacillus</taxon>
    </lineage>
</organism>
<comment type="caution">
    <text evidence="8">The sequence shown here is derived from an EMBL/GenBank/DDBJ whole genome shotgun (WGS) entry which is preliminary data.</text>
</comment>
<dbReference type="Pfam" id="PF12823">
    <property type="entry name" value="DUF3817"/>
    <property type="match status" value="1"/>
</dbReference>
<dbReference type="InterPro" id="IPR023845">
    <property type="entry name" value="DUF3817_TM"/>
</dbReference>